<name>A0AAD9V7A0_ACRCE</name>
<accession>A0AAD9V7A0</accession>
<keyword evidence="4 10" id="KW-0812">Transmembrane</keyword>
<reference evidence="14" key="2">
    <citation type="journal article" date="2023" name="Science">
        <title>Genomic signatures of disease resistance in endangered staghorn corals.</title>
        <authorList>
            <person name="Vollmer S.V."/>
            <person name="Selwyn J.D."/>
            <person name="Despard B.A."/>
            <person name="Roesel C.L."/>
        </authorList>
    </citation>
    <scope>NUCLEOTIDE SEQUENCE</scope>
    <source>
        <strain evidence="14">K2</strain>
    </source>
</reference>
<evidence type="ECO:0000313" key="14">
    <source>
        <dbReference type="EMBL" id="KAK2563913.1"/>
    </source>
</evidence>
<dbReference type="PANTHER" id="PTHR22752">
    <property type="entry name" value="G PROTEIN-COUPLED RECEPTOR"/>
    <property type="match status" value="1"/>
</dbReference>
<keyword evidence="9 10" id="KW-0807">Transducer</keyword>
<comment type="subcellular location">
    <subcellularLocation>
        <location evidence="1">Cell membrane</location>
        <topology evidence="1">Multi-pass membrane protein</topology>
    </subcellularLocation>
</comment>
<dbReference type="PRINTS" id="PR00237">
    <property type="entry name" value="GPCRRHODOPSN"/>
</dbReference>
<dbReference type="PANTHER" id="PTHR22752:SF14">
    <property type="entry name" value="G-PROTEIN COUPLED RECEPTORS FAMILY 1 PROFILE DOMAIN-CONTAINING PROTEIN"/>
    <property type="match status" value="1"/>
</dbReference>
<dbReference type="Proteomes" id="UP001249851">
    <property type="component" value="Unassembled WGS sequence"/>
</dbReference>
<proteinExistence type="inferred from homology"/>
<dbReference type="PROSITE" id="PS50262">
    <property type="entry name" value="G_PROTEIN_RECEP_F1_2"/>
    <property type="match status" value="1"/>
</dbReference>
<comment type="similarity">
    <text evidence="2 10">Belongs to the G-protein coupled receptor 1 family.</text>
</comment>
<dbReference type="EMBL" id="JARQWQ010000024">
    <property type="protein sequence ID" value="KAK2563913.1"/>
    <property type="molecule type" value="Genomic_DNA"/>
</dbReference>
<dbReference type="CDD" id="cd00637">
    <property type="entry name" value="7tm_classA_rhodopsin-like"/>
    <property type="match status" value="1"/>
</dbReference>
<protein>
    <submittedName>
        <fullName evidence="14">Alpha-1A adrenergic receptor</fullName>
    </submittedName>
</protein>
<keyword evidence="15" id="KW-1185">Reference proteome</keyword>
<feature type="transmembrane region" description="Helical" evidence="12">
    <location>
        <begin position="125"/>
        <end position="148"/>
    </location>
</feature>
<evidence type="ECO:0000256" key="4">
    <source>
        <dbReference type="ARBA" id="ARBA00022692"/>
    </source>
</evidence>
<dbReference type="Pfam" id="PF00001">
    <property type="entry name" value="7tm_1"/>
    <property type="match status" value="1"/>
</dbReference>
<dbReference type="InterPro" id="IPR017452">
    <property type="entry name" value="GPCR_Rhodpsn_7TM"/>
</dbReference>
<reference evidence="14" key="1">
    <citation type="journal article" date="2023" name="G3 (Bethesda)">
        <title>Whole genome assembly and annotation of the endangered Caribbean coral Acropora cervicornis.</title>
        <authorList>
            <person name="Selwyn J.D."/>
            <person name="Vollmer S.V."/>
        </authorList>
    </citation>
    <scope>NUCLEOTIDE SEQUENCE</scope>
    <source>
        <strain evidence="14">K2</strain>
    </source>
</reference>
<feature type="domain" description="G-protein coupled receptors family 1 profile" evidence="13">
    <location>
        <begin position="25"/>
        <end position="294"/>
    </location>
</feature>
<keyword evidence="6 10" id="KW-0297">G-protein coupled receptor</keyword>
<evidence type="ECO:0000256" key="11">
    <source>
        <dbReference type="SAM" id="MobiDB-lite"/>
    </source>
</evidence>
<evidence type="ECO:0000256" key="6">
    <source>
        <dbReference type="ARBA" id="ARBA00023040"/>
    </source>
</evidence>
<evidence type="ECO:0000256" key="5">
    <source>
        <dbReference type="ARBA" id="ARBA00022989"/>
    </source>
</evidence>
<feature type="transmembrane region" description="Helical" evidence="12">
    <location>
        <begin position="242"/>
        <end position="263"/>
    </location>
</feature>
<dbReference type="AlphaFoldDB" id="A0AAD9V7A0"/>
<keyword evidence="8 10" id="KW-0675">Receptor</keyword>
<feature type="transmembrane region" description="Helical" evidence="12">
    <location>
        <begin position="46"/>
        <end position="70"/>
    </location>
</feature>
<feature type="transmembrane region" description="Helical" evidence="12">
    <location>
        <begin position="82"/>
        <end position="104"/>
    </location>
</feature>
<dbReference type="InterPro" id="IPR000611">
    <property type="entry name" value="NPY_rcpt"/>
</dbReference>
<evidence type="ECO:0000256" key="8">
    <source>
        <dbReference type="ARBA" id="ARBA00023170"/>
    </source>
</evidence>
<organism evidence="14 15">
    <name type="scientific">Acropora cervicornis</name>
    <name type="common">Staghorn coral</name>
    <dbReference type="NCBI Taxonomy" id="6130"/>
    <lineage>
        <taxon>Eukaryota</taxon>
        <taxon>Metazoa</taxon>
        <taxon>Cnidaria</taxon>
        <taxon>Anthozoa</taxon>
        <taxon>Hexacorallia</taxon>
        <taxon>Scleractinia</taxon>
        <taxon>Astrocoeniina</taxon>
        <taxon>Acroporidae</taxon>
        <taxon>Acropora</taxon>
    </lineage>
</organism>
<gene>
    <name evidence="14" type="ORF">P5673_012928</name>
</gene>
<dbReference type="Gene3D" id="1.20.1070.10">
    <property type="entry name" value="Rhodopsin 7-helix transmembrane proteins"/>
    <property type="match status" value="1"/>
</dbReference>
<feature type="compositionally biased region" description="Polar residues" evidence="11">
    <location>
        <begin position="330"/>
        <end position="350"/>
    </location>
</feature>
<evidence type="ECO:0000256" key="7">
    <source>
        <dbReference type="ARBA" id="ARBA00023136"/>
    </source>
</evidence>
<dbReference type="GO" id="GO:0004983">
    <property type="term" value="F:neuropeptide Y receptor activity"/>
    <property type="evidence" value="ECO:0007669"/>
    <property type="project" value="InterPro"/>
</dbReference>
<evidence type="ECO:0000256" key="9">
    <source>
        <dbReference type="ARBA" id="ARBA00023224"/>
    </source>
</evidence>
<feature type="transmembrane region" description="Helical" evidence="12">
    <location>
        <begin position="168"/>
        <end position="192"/>
    </location>
</feature>
<evidence type="ECO:0000256" key="2">
    <source>
        <dbReference type="ARBA" id="ARBA00010663"/>
    </source>
</evidence>
<evidence type="ECO:0000256" key="1">
    <source>
        <dbReference type="ARBA" id="ARBA00004651"/>
    </source>
</evidence>
<keyword evidence="7 12" id="KW-0472">Membrane</keyword>
<dbReference type="GO" id="GO:0005886">
    <property type="term" value="C:plasma membrane"/>
    <property type="evidence" value="ECO:0007669"/>
    <property type="project" value="UniProtKB-SubCell"/>
</dbReference>
<dbReference type="SUPFAM" id="SSF81321">
    <property type="entry name" value="Family A G protein-coupled receptor-like"/>
    <property type="match status" value="1"/>
</dbReference>
<feature type="transmembrane region" description="Helical" evidence="12">
    <location>
        <begin position="275"/>
        <end position="294"/>
    </location>
</feature>
<dbReference type="InterPro" id="IPR000276">
    <property type="entry name" value="GPCR_Rhodpsn"/>
</dbReference>
<feature type="transmembrane region" description="Helical" evidence="12">
    <location>
        <begin position="12"/>
        <end position="34"/>
    </location>
</feature>
<sequence>MASITISVVIEALLLVAICASSVVGNTLLFIAFLRRKKLRTISNGYLLNLAFADLLVSVLNMPVTVVTTIEQKWIFGETACNFLGFTTMLSFVSSVMSLAMIAINRYYYVVRWKTYRSIFTPRNSVLFGATVWFISSAISMPPLFGWADYRYIPGKSYCFVFWPSDVYYMYFMLTICFFGPLTVMSVSYFHILKFTRRARQRVEQHKEERLPPLANLETGQENGRKRKRFAMSPEEVKITNTLLIVDICFMICWAPFAITMFIDLYYPKPLPRAIDIGTLLLGYANSMCNPLVYGTRNQAFRKELRSIYIDLVSACCGQGVVTSPEETRNGTSAGQEVDSELSNVYSRRV</sequence>
<dbReference type="PROSITE" id="PS00237">
    <property type="entry name" value="G_PROTEIN_RECEP_F1_1"/>
    <property type="match status" value="1"/>
</dbReference>
<evidence type="ECO:0000313" key="15">
    <source>
        <dbReference type="Proteomes" id="UP001249851"/>
    </source>
</evidence>
<evidence type="ECO:0000256" key="12">
    <source>
        <dbReference type="SAM" id="Phobius"/>
    </source>
</evidence>
<keyword evidence="3" id="KW-1003">Cell membrane</keyword>
<comment type="caution">
    <text evidence="14">The sequence shown here is derived from an EMBL/GenBank/DDBJ whole genome shotgun (WGS) entry which is preliminary data.</text>
</comment>
<evidence type="ECO:0000256" key="3">
    <source>
        <dbReference type="ARBA" id="ARBA00022475"/>
    </source>
</evidence>
<dbReference type="PRINTS" id="PR01012">
    <property type="entry name" value="NRPEPTIDEYR"/>
</dbReference>
<evidence type="ECO:0000259" key="13">
    <source>
        <dbReference type="PROSITE" id="PS50262"/>
    </source>
</evidence>
<feature type="region of interest" description="Disordered" evidence="11">
    <location>
        <begin position="325"/>
        <end position="350"/>
    </location>
</feature>
<evidence type="ECO:0000256" key="10">
    <source>
        <dbReference type="RuleBase" id="RU000688"/>
    </source>
</evidence>
<keyword evidence="5 12" id="KW-1133">Transmembrane helix</keyword>